<gene>
    <name evidence="8" type="ORF">CYMTET_12830</name>
</gene>
<dbReference type="PANTHER" id="PTHR12663">
    <property type="entry name" value="ANDROGEN INDUCED INHIBITOR OF PROLIFERATION AS3 / PDS5-RELATED"/>
    <property type="match status" value="1"/>
</dbReference>
<evidence type="ECO:0000256" key="3">
    <source>
        <dbReference type="ARBA" id="ARBA00022771"/>
    </source>
</evidence>
<dbReference type="Gene3D" id="3.30.1740.10">
    <property type="entry name" value="Zinc finger, PARP-type"/>
    <property type="match status" value="1"/>
</dbReference>
<keyword evidence="4" id="KW-0862">Zinc</keyword>
<evidence type="ECO:0000313" key="8">
    <source>
        <dbReference type="EMBL" id="KAK3279275.1"/>
    </source>
</evidence>
<comment type="subcellular location">
    <subcellularLocation>
        <location evidence="1">Nucleus</location>
    </subcellularLocation>
</comment>
<evidence type="ECO:0000256" key="1">
    <source>
        <dbReference type="ARBA" id="ARBA00004123"/>
    </source>
</evidence>
<evidence type="ECO:0000256" key="6">
    <source>
        <dbReference type="SAM" id="MobiDB-lite"/>
    </source>
</evidence>
<evidence type="ECO:0000256" key="4">
    <source>
        <dbReference type="ARBA" id="ARBA00022833"/>
    </source>
</evidence>
<feature type="region of interest" description="Disordered" evidence="6">
    <location>
        <begin position="146"/>
        <end position="169"/>
    </location>
</feature>
<dbReference type="InterPro" id="IPR039776">
    <property type="entry name" value="Pds5"/>
</dbReference>
<protein>
    <recommendedName>
        <fullName evidence="7">PARP-type domain-containing protein</fullName>
    </recommendedName>
</protein>
<dbReference type="InterPro" id="IPR036957">
    <property type="entry name" value="Znf_PARP_sf"/>
</dbReference>
<keyword evidence="3" id="KW-0863">Zinc-finger</keyword>
<dbReference type="InterPro" id="IPR001510">
    <property type="entry name" value="Znf_PARP"/>
</dbReference>
<keyword evidence="2" id="KW-0479">Metal-binding</keyword>
<dbReference type="PROSITE" id="PS50064">
    <property type="entry name" value="ZF_PARP_2"/>
    <property type="match status" value="1"/>
</dbReference>
<dbReference type="GO" id="GO:0007064">
    <property type="term" value="P:mitotic sister chromatid cohesion"/>
    <property type="evidence" value="ECO:0007669"/>
    <property type="project" value="InterPro"/>
</dbReference>
<dbReference type="GO" id="GO:0005634">
    <property type="term" value="C:nucleus"/>
    <property type="evidence" value="ECO:0007669"/>
    <property type="project" value="UniProtKB-SubCell"/>
</dbReference>
<feature type="region of interest" description="Disordered" evidence="6">
    <location>
        <begin position="225"/>
        <end position="253"/>
    </location>
</feature>
<dbReference type="Proteomes" id="UP001190700">
    <property type="component" value="Unassembled WGS sequence"/>
</dbReference>
<dbReference type="GO" id="GO:0006281">
    <property type="term" value="P:DNA repair"/>
    <property type="evidence" value="ECO:0007669"/>
    <property type="project" value="TreeGrafter"/>
</dbReference>
<accession>A0AAE0LC17</accession>
<sequence>MAPLEFAEAVSARAACRTCGCVIAKGSWRVGVEAWVRGRVCMTWQHPACFLEGVRVEHCSKKSGNGKCKLTEHAFEKGDVRVTAASKEHKIFLALEPAAQALRPIIAHVCAEGASFDPANIAGMDDLEADAVAAVLRALSDAAKKRGRDATCDMPAEEPPMKASKSSTSDTSRRIKVYWPMDDAWYCGTVRGMPGSMEERVDVVYDDGEVEQVSLSKERYEWLDATTPGASPPSDAVPSADIPAGGDTKSEADESKVGLVSAELPADAEAHLDLNEYEQQREDNIRRNRERMQALCLPSLAQGLAPAPAPTPAAAAKVKGLATGRRARQVEPVVARRSARVRGEKPNGALAEGVAYEMAGGNVVLNSAEVVVDTAPSRLE</sequence>
<dbReference type="Gene3D" id="2.30.30.140">
    <property type="match status" value="1"/>
</dbReference>
<keyword evidence="9" id="KW-1185">Reference proteome</keyword>
<dbReference type="PANTHER" id="PTHR12663:SF0">
    <property type="entry name" value="PRECOCIOUS DISSOCIATION OF SISTERS 5, ISOFORM A"/>
    <property type="match status" value="1"/>
</dbReference>
<dbReference type="GO" id="GO:0003677">
    <property type="term" value="F:DNA binding"/>
    <property type="evidence" value="ECO:0007669"/>
    <property type="project" value="InterPro"/>
</dbReference>
<proteinExistence type="predicted"/>
<evidence type="ECO:0000313" key="9">
    <source>
        <dbReference type="Proteomes" id="UP001190700"/>
    </source>
</evidence>
<dbReference type="CDD" id="cd20404">
    <property type="entry name" value="Tudor_Agenet_AtEML-like"/>
    <property type="match status" value="1"/>
</dbReference>
<dbReference type="AlphaFoldDB" id="A0AAE0LC17"/>
<dbReference type="GO" id="GO:0000785">
    <property type="term" value="C:chromatin"/>
    <property type="evidence" value="ECO:0007669"/>
    <property type="project" value="TreeGrafter"/>
</dbReference>
<dbReference type="SUPFAM" id="SSF57716">
    <property type="entry name" value="Glucocorticoid receptor-like (DNA-binding domain)"/>
    <property type="match status" value="1"/>
</dbReference>
<evidence type="ECO:0000256" key="5">
    <source>
        <dbReference type="ARBA" id="ARBA00023242"/>
    </source>
</evidence>
<evidence type="ECO:0000256" key="2">
    <source>
        <dbReference type="ARBA" id="ARBA00022723"/>
    </source>
</evidence>
<dbReference type="EMBL" id="LGRX02005037">
    <property type="protein sequence ID" value="KAK3279275.1"/>
    <property type="molecule type" value="Genomic_DNA"/>
</dbReference>
<feature type="domain" description="PARP-type" evidence="7">
    <location>
        <begin position="9"/>
        <end position="57"/>
    </location>
</feature>
<evidence type="ECO:0000259" key="7">
    <source>
        <dbReference type="PROSITE" id="PS50064"/>
    </source>
</evidence>
<organism evidence="8 9">
    <name type="scientific">Cymbomonas tetramitiformis</name>
    <dbReference type="NCBI Taxonomy" id="36881"/>
    <lineage>
        <taxon>Eukaryota</taxon>
        <taxon>Viridiplantae</taxon>
        <taxon>Chlorophyta</taxon>
        <taxon>Pyramimonadophyceae</taxon>
        <taxon>Pyramimonadales</taxon>
        <taxon>Pyramimonadaceae</taxon>
        <taxon>Cymbomonas</taxon>
    </lineage>
</organism>
<dbReference type="SMART" id="SM01336">
    <property type="entry name" value="zf-PARP"/>
    <property type="match status" value="1"/>
</dbReference>
<keyword evidence="5" id="KW-0539">Nucleus</keyword>
<dbReference type="GO" id="GO:0008270">
    <property type="term" value="F:zinc ion binding"/>
    <property type="evidence" value="ECO:0007669"/>
    <property type="project" value="UniProtKB-KW"/>
</dbReference>
<reference evidence="8 9" key="1">
    <citation type="journal article" date="2015" name="Genome Biol. Evol.">
        <title>Comparative Genomics of a Bacterivorous Green Alga Reveals Evolutionary Causalities and Consequences of Phago-Mixotrophic Mode of Nutrition.</title>
        <authorList>
            <person name="Burns J.A."/>
            <person name="Paasch A."/>
            <person name="Narechania A."/>
            <person name="Kim E."/>
        </authorList>
    </citation>
    <scope>NUCLEOTIDE SEQUENCE [LARGE SCALE GENOMIC DNA]</scope>
    <source>
        <strain evidence="8 9">PLY_AMNH</strain>
    </source>
</reference>
<feature type="non-terminal residue" evidence="8">
    <location>
        <position position="380"/>
    </location>
</feature>
<name>A0AAE0LC17_9CHLO</name>
<comment type="caution">
    <text evidence="8">The sequence shown here is derived from an EMBL/GenBank/DDBJ whole genome shotgun (WGS) entry which is preliminary data.</text>
</comment>